<feature type="compositionally biased region" description="Low complexity" evidence="1">
    <location>
        <begin position="287"/>
        <end position="314"/>
    </location>
</feature>
<feature type="compositionally biased region" description="Polar residues" evidence="1">
    <location>
        <begin position="315"/>
        <end position="325"/>
    </location>
</feature>
<feature type="compositionally biased region" description="Low complexity" evidence="1">
    <location>
        <begin position="114"/>
        <end position="153"/>
    </location>
</feature>
<keyword evidence="4" id="KW-1185">Reference proteome</keyword>
<proteinExistence type="predicted"/>
<feature type="region of interest" description="Disordered" evidence="1">
    <location>
        <begin position="263"/>
        <end position="325"/>
    </location>
</feature>
<sequence length="466" mass="46324">MSRDECSDSEMTKRHVRSHRNLLIVSMIVLLAASASTAPVEEKEQEEVEVEATEEVEGELSEEEEDDDDSKSQDKIEGVLGSQQTTTAAGGSASGGQSAAGGGTHDGTAGGPAGDSSSVDPAAAGDPSSSADKLQPISSVGSAASAAADVSADQTQPAAAELPAASPHTDTNGADGADSESNGNGQKLLNGGGGGGGGGADSHTGVLGSFVGGVSHLDYTGIIDPSSHDFLLGLMGGGDPFGSDAHINIPGHMTQPTHLDSTVTAAPSTDQDSLVSPAASAHHADVSIDQSGSVGSSVSSGPDQSVLGSVLGSSHSAGNGRQTLLTDTNGAVTDRLVSFSDLQNLHTDLTGGAESVTSLHIDLTASGLGLGRDVTESSPVILHTESAGGVTLDPVSGVYSHTDLVTMATDSIGTDTVAADSTGTPFDSSHPAVTDHTQMAGPVTEQYHPSGQGPEGAENVELEDTC</sequence>
<keyword evidence="2" id="KW-0732">Signal</keyword>
<feature type="signal peptide" evidence="2">
    <location>
        <begin position="1"/>
        <end position="37"/>
    </location>
</feature>
<dbReference type="GeneTree" id="ENSGT01120000272094"/>
<feature type="region of interest" description="Disordered" evidence="1">
    <location>
        <begin position="36"/>
        <end position="200"/>
    </location>
</feature>
<dbReference type="Ensembl" id="ENSAPOT00000024822.1">
    <property type="protein sequence ID" value="ENSAPOP00000031649.1"/>
    <property type="gene ID" value="ENSAPOG00000019069.1"/>
</dbReference>
<feature type="compositionally biased region" description="Gly residues" evidence="1">
    <location>
        <begin position="190"/>
        <end position="200"/>
    </location>
</feature>
<dbReference type="AlphaFoldDB" id="A0A3Q1GQ23"/>
<feature type="compositionally biased region" description="Acidic residues" evidence="1">
    <location>
        <begin position="43"/>
        <end position="69"/>
    </location>
</feature>
<accession>A0A3Q1GQ23</accession>
<name>A0A3Q1GQ23_9TELE</name>
<reference evidence="3" key="2">
    <citation type="submission" date="2025-09" db="UniProtKB">
        <authorList>
            <consortium name="Ensembl"/>
        </authorList>
    </citation>
    <scope>IDENTIFICATION</scope>
</reference>
<dbReference type="Proteomes" id="UP000257200">
    <property type="component" value="Unplaced"/>
</dbReference>
<organism evidence="3 4">
    <name type="scientific">Acanthochromis polyacanthus</name>
    <name type="common">spiny chromis</name>
    <dbReference type="NCBI Taxonomy" id="80966"/>
    <lineage>
        <taxon>Eukaryota</taxon>
        <taxon>Metazoa</taxon>
        <taxon>Chordata</taxon>
        <taxon>Craniata</taxon>
        <taxon>Vertebrata</taxon>
        <taxon>Euteleostomi</taxon>
        <taxon>Actinopterygii</taxon>
        <taxon>Neopterygii</taxon>
        <taxon>Teleostei</taxon>
        <taxon>Neoteleostei</taxon>
        <taxon>Acanthomorphata</taxon>
        <taxon>Ovalentaria</taxon>
        <taxon>Pomacentridae</taxon>
        <taxon>Acanthochromis</taxon>
    </lineage>
</organism>
<evidence type="ECO:0000313" key="3">
    <source>
        <dbReference type="Ensembl" id="ENSAPOP00000031649.1"/>
    </source>
</evidence>
<evidence type="ECO:0000313" key="4">
    <source>
        <dbReference type="Proteomes" id="UP000257200"/>
    </source>
</evidence>
<feature type="compositionally biased region" description="Polar residues" evidence="1">
    <location>
        <begin position="263"/>
        <end position="274"/>
    </location>
</feature>
<evidence type="ECO:0000256" key="2">
    <source>
        <dbReference type="SAM" id="SignalP"/>
    </source>
</evidence>
<feature type="compositionally biased region" description="Low complexity" evidence="1">
    <location>
        <begin position="81"/>
        <end position="91"/>
    </location>
</feature>
<feature type="chain" id="PRO_5018591972" evidence="2">
    <location>
        <begin position="38"/>
        <end position="466"/>
    </location>
</feature>
<feature type="compositionally biased region" description="Gly residues" evidence="1">
    <location>
        <begin position="92"/>
        <end position="113"/>
    </location>
</feature>
<protein>
    <submittedName>
        <fullName evidence="3">Uncharacterized LOC110958971</fullName>
    </submittedName>
</protein>
<feature type="region of interest" description="Disordered" evidence="1">
    <location>
        <begin position="442"/>
        <end position="466"/>
    </location>
</feature>
<reference evidence="3" key="1">
    <citation type="submission" date="2025-08" db="UniProtKB">
        <authorList>
            <consortium name="Ensembl"/>
        </authorList>
    </citation>
    <scope>IDENTIFICATION</scope>
</reference>
<evidence type="ECO:0000256" key="1">
    <source>
        <dbReference type="SAM" id="MobiDB-lite"/>
    </source>
</evidence>